<dbReference type="GO" id="GO:0047057">
    <property type="term" value="F:vitamin-K-epoxide reductase (warfarin-sensitive) activity"/>
    <property type="evidence" value="ECO:0007669"/>
    <property type="project" value="UniProtKB-EC"/>
</dbReference>
<evidence type="ECO:0000256" key="7">
    <source>
        <dbReference type="ARBA" id="ARBA00022989"/>
    </source>
</evidence>
<evidence type="ECO:0000256" key="4">
    <source>
        <dbReference type="ARBA" id="ARBA00022692"/>
    </source>
</evidence>
<evidence type="ECO:0000256" key="8">
    <source>
        <dbReference type="ARBA" id="ARBA00023002"/>
    </source>
</evidence>
<dbReference type="PANTHER" id="PTHR14519">
    <property type="entry name" value="VITAMIN K EPOXIDE REDUCTASE COMPLEX, SUBUNIT 1"/>
    <property type="match status" value="1"/>
</dbReference>
<accession>S9UWF8</accession>
<name>S9UWF8_9TRYP</name>
<dbReference type="CDD" id="cd12917">
    <property type="entry name" value="VKOR_euk"/>
    <property type="match status" value="1"/>
</dbReference>
<keyword evidence="13" id="KW-0732">Signal</keyword>
<keyword evidence="16" id="KW-1185">Reference proteome</keyword>
<reference evidence="15 16" key="1">
    <citation type="journal article" date="2013" name="PLoS ONE">
        <title>Predicting the Proteins of Angomonas deanei, Strigomonas culicis and Their Respective Endosymbionts Reveals New Aspects of the Trypanosomatidae Family.</title>
        <authorList>
            <person name="Motta M.C."/>
            <person name="Martins A.C."/>
            <person name="de Souza S.S."/>
            <person name="Catta-Preta C.M."/>
            <person name="Silva R."/>
            <person name="Klein C.C."/>
            <person name="de Almeida L.G."/>
            <person name="de Lima Cunha O."/>
            <person name="Ciapina L.P."/>
            <person name="Brocchi M."/>
            <person name="Colabardini A.C."/>
            <person name="de Araujo Lima B."/>
            <person name="Machado C.R."/>
            <person name="de Almeida Soares C.M."/>
            <person name="Probst C.M."/>
            <person name="de Menezes C.B."/>
            <person name="Thompson C.E."/>
            <person name="Bartholomeu D.C."/>
            <person name="Gradia D.F."/>
            <person name="Pavoni D.P."/>
            <person name="Grisard E.C."/>
            <person name="Fantinatti-Garboggini F."/>
            <person name="Marchini F.K."/>
            <person name="Rodrigues-Luiz G.F."/>
            <person name="Wagner G."/>
            <person name="Goldman G.H."/>
            <person name="Fietto J.L."/>
            <person name="Elias M.C."/>
            <person name="Goldman M.H."/>
            <person name="Sagot M.F."/>
            <person name="Pereira M."/>
            <person name="Stoco P.H."/>
            <person name="de Mendonca-Neto R.P."/>
            <person name="Teixeira S.M."/>
            <person name="Maciel T.E."/>
            <person name="de Oliveira Mendes T.A."/>
            <person name="Urmenyi T.P."/>
            <person name="de Souza W."/>
            <person name="Schenkman S."/>
            <person name="de Vasconcelos A.T."/>
        </authorList>
    </citation>
    <scope>NUCLEOTIDE SEQUENCE [LARGE SCALE GENOMIC DNA]</scope>
</reference>
<sequence length="162" mass="17410">MLHVPYALIALCLLGFVLSGYAYAVEQRAAAAKQLGHGYRAYCDIGPFSCTKVFSSDFGSATQFFGLPKTSNAAVGMAFYAAEVLLCLGLVRRGGARGCVHRTCLLLLRLSSGLSVGVSAALAYVLVFVLHDLCLVCCSIYVVNIATCVLCMRQRREAIKRD</sequence>
<evidence type="ECO:0000256" key="5">
    <source>
        <dbReference type="ARBA" id="ARBA00022719"/>
    </source>
</evidence>
<evidence type="ECO:0000256" key="6">
    <source>
        <dbReference type="ARBA" id="ARBA00022824"/>
    </source>
</evidence>
<evidence type="ECO:0000313" key="15">
    <source>
        <dbReference type="EMBL" id="EPY33208.1"/>
    </source>
</evidence>
<dbReference type="AlphaFoldDB" id="S9UWF8"/>
<evidence type="ECO:0000256" key="11">
    <source>
        <dbReference type="ARBA" id="ARBA00023284"/>
    </source>
</evidence>
<keyword evidence="8" id="KW-0560">Oxidoreductase</keyword>
<evidence type="ECO:0000256" key="3">
    <source>
        <dbReference type="ARBA" id="ARBA00012278"/>
    </source>
</evidence>
<keyword evidence="11" id="KW-0676">Redox-active center</keyword>
<dbReference type="Pfam" id="PF07884">
    <property type="entry name" value="VKOR"/>
    <property type="match status" value="1"/>
</dbReference>
<comment type="subcellular location">
    <subcellularLocation>
        <location evidence="1">Endoplasmic reticulum membrane</location>
        <topology evidence="1">Multi-pass membrane protein</topology>
    </subcellularLocation>
</comment>
<comment type="similarity">
    <text evidence="2">Belongs to the VKOR family.</text>
</comment>
<dbReference type="InterPro" id="IPR012932">
    <property type="entry name" value="VKOR"/>
</dbReference>
<feature type="transmembrane region" description="Helical" evidence="12">
    <location>
        <begin position="133"/>
        <end position="152"/>
    </location>
</feature>
<protein>
    <recommendedName>
        <fullName evidence="3">vitamin-K-epoxide reductase (warfarin-sensitive)</fullName>
        <ecNumber evidence="3">1.17.4.4</ecNumber>
    </recommendedName>
</protein>
<proteinExistence type="inferred from homology"/>
<dbReference type="PANTHER" id="PTHR14519:SF5">
    <property type="entry name" value="VITAMIN K EPOXIDE REDUCTASE COMPLEX SUBUNIT 1-LIKE PROTEIN 1"/>
    <property type="match status" value="1"/>
</dbReference>
<feature type="chain" id="PRO_5004571719" description="vitamin-K-epoxide reductase (warfarin-sensitive)" evidence="13">
    <location>
        <begin position="25"/>
        <end position="162"/>
    </location>
</feature>
<dbReference type="InterPro" id="IPR042406">
    <property type="entry name" value="VKORC1/VKORC1L1"/>
</dbReference>
<dbReference type="InterPro" id="IPR038354">
    <property type="entry name" value="VKOR_sf"/>
</dbReference>
<dbReference type="Gene3D" id="1.20.1440.130">
    <property type="entry name" value="VKOR domain"/>
    <property type="match status" value="1"/>
</dbReference>
<keyword evidence="6" id="KW-0256">Endoplasmic reticulum</keyword>
<dbReference type="GO" id="GO:0042373">
    <property type="term" value="P:vitamin K metabolic process"/>
    <property type="evidence" value="ECO:0007669"/>
    <property type="project" value="InterPro"/>
</dbReference>
<evidence type="ECO:0000256" key="10">
    <source>
        <dbReference type="ARBA" id="ARBA00023157"/>
    </source>
</evidence>
<keyword evidence="4 12" id="KW-0812">Transmembrane</keyword>
<evidence type="ECO:0000256" key="9">
    <source>
        <dbReference type="ARBA" id="ARBA00023136"/>
    </source>
</evidence>
<dbReference type="EMBL" id="ATMH01002421">
    <property type="protein sequence ID" value="EPY33208.1"/>
    <property type="molecule type" value="Genomic_DNA"/>
</dbReference>
<evidence type="ECO:0000313" key="16">
    <source>
        <dbReference type="Proteomes" id="UP000015354"/>
    </source>
</evidence>
<evidence type="ECO:0000259" key="14">
    <source>
        <dbReference type="SMART" id="SM00756"/>
    </source>
</evidence>
<evidence type="ECO:0000256" key="2">
    <source>
        <dbReference type="ARBA" id="ARBA00006214"/>
    </source>
</evidence>
<evidence type="ECO:0000256" key="13">
    <source>
        <dbReference type="SAM" id="SignalP"/>
    </source>
</evidence>
<feature type="transmembrane region" description="Helical" evidence="12">
    <location>
        <begin position="103"/>
        <end position="127"/>
    </location>
</feature>
<evidence type="ECO:0000256" key="12">
    <source>
        <dbReference type="SAM" id="Phobius"/>
    </source>
</evidence>
<keyword evidence="10" id="KW-1015">Disulfide bond</keyword>
<dbReference type="OrthoDB" id="17010at2759"/>
<dbReference type="GO" id="GO:0048038">
    <property type="term" value="F:quinone binding"/>
    <property type="evidence" value="ECO:0007669"/>
    <property type="project" value="UniProtKB-KW"/>
</dbReference>
<keyword evidence="9 12" id="KW-0472">Membrane</keyword>
<feature type="domain" description="Vitamin K epoxide reductase" evidence="14">
    <location>
        <begin position="3"/>
        <end position="155"/>
    </location>
</feature>
<organism evidence="15 16">
    <name type="scientific">Strigomonas culicis</name>
    <dbReference type="NCBI Taxonomy" id="28005"/>
    <lineage>
        <taxon>Eukaryota</taxon>
        <taxon>Discoba</taxon>
        <taxon>Euglenozoa</taxon>
        <taxon>Kinetoplastea</taxon>
        <taxon>Metakinetoplastina</taxon>
        <taxon>Trypanosomatida</taxon>
        <taxon>Trypanosomatidae</taxon>
        <taxon>Strigomonadinae</taxon>
        <taxon>Strigomonas</taxon>
    </lineage>
</organism>
<dbReference type="Proteomes" id="UP000015354">
    <property type="component" value="Unassembled WGS sequence"/>
</dbReference>
<keyword evidence="5" id="KW-0874">Quinone</keyword>
<feature type="transmembrane region" description="Helical" evidence="12">
    <location>
        <begin position="73"/>
        <end position="91"/>
    </location>
</feature>
<comment type="caution">
    <text evidence="15">The sequence shown here is derived from an EMBL/GenBank/DDBJ whole genome shotgun (WGS) entry which is preliminary data.</text>
</comment>
<feature type="signal peptide" evidence="13">
    <location>
        <begin position="1"/>
        <end position="24"/>
    </location>
</feature>
<gene>
    <name evidence="15" type="ORF">STCU_02421</name>
</gene>
<dbReference type="EC" id="1.17.4.4" evidence="3"/>
<keyword evidence="7 12" id="KW-1133">Transmembrane helix</keyword>
<dbReference type="GO" id="GO:0005789">
    <property type="term" value="C:endoplasmic reticulum membrane"/>
    <property type="evidence" value="ECO:0007669"/>
    <property type="project" value="UniProtKB-SubCell"/>
</dbReference>
<evidence type="ECO:0000256" key="1">
    <source>
        <dbReference type="ARBA" id="ARBA00004477"/>
    </source>
</evidence>
<dbReference type="SMART" id="SM00756">
    <property type="entry name" value="VKc"/>
    <property type="match status" value="1"/>
</dbReference>